<dbReference type="RefSeq" id="WP_167186154.1">
    <property type="nucleotide sequence ID" value="NZ_JAASQL010000001.1"/>
</dbReference>
<proteinExistence type="predicted"/>
<sequence>MEHLMIDIETFGNKSHSVIVNIGAVCFDLKTGEIGSIFQTSVSADDCVKNGLKINADTFFWWLEQSKEAQDKIVKDRSEKSLKIALLNLGRFVYDNCPPDVQVWGNSARFDLGILENAYDAIGFDLPWNHKKERDVRTLVMFNPKIKSDYLNKHGVAHDPISDCKGQIRYCCDIFNTISVHHG</sequence>
<name>A0ABX0U865_9FLAO</name>
<dbReference type="SUPFAM" id="SSF53098">
    <property type="entry name" value="Ribonuclease H-like"/>
    <property type="match status" value="1"/>
</dbReference>
<evidence type="ECO:0000313" key="3">
    <source>
        <dbReference type="Proteomes" id="UP000745859"/>
    </source>
</evidence>
<comment type="caution">
    <text evidence="2">The sequence shown here is derived from an EMBL/GenBank/DDBJ whole genome shotgun (WGS) entry which is preliminary data.</text>
</comment>
<dbReference type="EMBL" id="JAASQL010000001">
    <property type="protein sequence ID" value="NIJ45034.1"/>
    <property type="molecule type" value="Genomic_DNA"/>
</dbReference>
<dbReference type="Pfam" id="PF16473">
    <property type="entry name" value="Rv2179c-like"/>
    <property type="match status" value="1"/>
</dbReference>
<feature type="domain" description="3'-5' exoribonuclease Rv2179c-like" evidence="1">
    <location>
        <begin position="2"/>
        <end position="172"/>
    </location>
</feature>
<keyword evidence="3" id="KW-1185">Reference proteome</keyword>
<accession>A0ABX0U865</accession>
<evidence type="ECO:0000259" key="1">
    <source>
        <dbReference type="Pfam" id="PF16473"/>
    </source>
</evidence>
<evidence type="ECO:0000313" key="2">
    <source>
        <dbReference type="EMBL" id="NIJ45034.1"/>
    </source>
</evidence>
<dbReference type="Proteomes" id="UP000745859">
    <property type="component" value="Unassembled WGS sequence"/>
</dbReference>
<gene>
    <name evidence="2" type="ORF">FHR24_001473</name>
</gene>
<reference evidence="2 3" key="1">
    <citation type="submission" date="2020-03" db="EMBL/GenBank/DDBJ databases">
        <title>Genomic Encyclopedia of Type Strains, Phase IV (KMG-IV): sequencing the most valuable type-strain genomes for metagenomic binning, comparative biology and taxonomic classification.</title>
        <authorList>
            <person name="Goeker M."/>
        </authorList>
    </citation>
    <scope>NUCLEOTIDE SEQUENCE [LARGE SCALE GENOMIC DNA]</scope>
    <source>
        <strain evidence="2 3">DSM 101599</strain>
    </source>
</reference>
<dbReference type="InterPro" id="IPR036397">
    <property type="entry name" value="RNaseH_sf"/>
</dbReference>
<organism evidence="2 3">
    <name type="scientific">Wenyingzhuangia heitensis</name>
    <dbReference type="NCBI Taxonomy" id="1487859"/>
    <lineage>
        <taxon>Bacteria</taxon>
        <taxon>Pseudomonadati</taxon>
        <taxon>Bacteroidota</taxon>
        <taxon>Flavobacteriia</taxon>
        <taxon>Flavobacteriales</taxon>
        <taxon>Flavobacteriaceae</taxon>
        <taxon>Wenyingzhuangia</taxon>
    </lineage>
</organism>
<dbReference type="InterPro" id="IPR033390">
    <property type="entry name" value="Rv2179c-like"/>
</dbReference>
<protein>
    <recommendedName>
        <fullName evidence="1">3'-5' exoribonuclease Rv2179c-like domain-containing protein</fullName>
    </recommendedName>
</protein>
<dbReference type="Gene3D" id="3.30.420.10">
    <property type="entry name" value="Ribonuclease H-like superfamily/Ribonuclease H"/>
    <property type="match status" value="1"/>
</dbReference>
<dbReference type="InterPro" id="IPR012337">
    <property type="entry name" value="RNaseH-like_sf"/>
</dbReference>